<protein>
    <submittedName>
        <fullName evidence="2">Uncharacterized protein</fullName>
    </submittedName>
</protein>
<dbReference type="EMBL" id="UOEC01000187">
    <property type="protein sequence ID" value="VAW01553.1"/>
    <property type="molecule type" value="Genomic_DNA"/>
</dbReference>
<sequence length="102" mass="10503">MTRITQISAAALLAVFASTAFVPVANAHGKKVWCKQASAKVFRTSCEEFVRKRPARYPTFQPVVRVQNFRGADIVVGPSGSGNNGNGGQGGANGGGAAGGRP</sequence>
<evidence type="ECO:0000256" key="1">
    <source>
        <dbReference type="SAM" id="MobiDB-lite"/>
    </source>
</evidence>
<feature type="region of interest" description="Disordered" evidence="1">
    <location>
        <begin position="77"/>
        <end position="102"/>
    </location>
</feature>
<organism evidence="2">
    <name type="scientific">hydrothermal vent metagenome</name>
    <dbReference type="NCBI Taxonomy" id="652676"/>
    <lineage>
        <taxon>unclassified sequences</taxon>
        <taxon>metagenomes</taxon>
        <taxon>ecological metagenomes</taxon>
    </lineage>
</organism>
<reference evidence="2" key="1">
    <citation type="submission" date="2018-06" db="EMBL/GenBank/DDBJ databases">
        <authorList>
            <person name="Zhirakovskaya E."/>
        </authorList>
    </citation>
    <scope>NUCLEOTIDE SEQUENCE</scope>
</reference>
<evidence type="ECO:0000313" key="2">
    <source>
        <dbReference type="EMBL" id="VAW01553.1"/>
    </source>
</evidence>
<gene>
    <name evidence="2" type="ORF">MNBD_ALPHA08-1383</name>
</gene>
<name>A0A3B0SC53_9ZZZZ</name>
<dbReference type="AlphaFoldDB" id="A0A3B0SC53"/>
<feature type="compositionally biased region" description="Gly residues" evidence="1">
    <location>
        <begin position="79"/>
        <end position="102"/>
    </location>
</feature>
<accession>A0A3B0SC53</accession>
<proteinExistence type="predicted"/>